<evidence type="ECO:0000259" key="10">
    <source>
        <dbReference type="Pfam" id="PF02870"/>
    </source>
</evidence>
<sequence length="177" mass="19312">MRTDTNASVHWHTVVPTALGQLTLVRNADGLCGLYFPHHWYAPDPEAFGPRRSEGFDEAVGQLGEYLAGERREFELPLAPVGTEFQHRVWDLVRQVPYGRTVTYGGLAARLGGEASAQDVGAAVGRNPLCVLVPCHRVVGRDGKLTGYAGGVARKRHLLELEHAAQPALIPIQDLGW</sequence>
<dbReference type="InterPro" id="IPR036217">
    <property type="entry name" value="MethylDNA_cys_MeTrfase_DNAb"/>
</dbReference>
<dbReference type="Pfam" id="PF01035">
    <property type="entry name" value="DNA_binding_1"/>
    <property type="match status" value="1"/>
</dbReference>
<comment type="subcellular location">
    <subcellularLocation>
        <location evidence="8">Cytoplasm</location>
    </subcellularLocation>
</comment>
<comment type="miscellaneous">
    <text evidence="8">This enzyme catalyzes only one turnover and therefore is not strictly catalytic. According to one definition, an enzyme is a biocatalyst that acts repeatedly and over many reaction cycles.</text>
</comment>
<name>A0ABP9NWF4_9PSEU</name>
<dbReference type="PROSITE" id="PS00374">
    <property type="entry name" value="MGMT"/>
    <property type="match status" value="1"/>
</dbReference>
<evidence type="ECO:0000259" key="9">
    <source>
        <dbReference type="Pfam" id="PF01035"/>
    </source>
</evidence>
<dbReference type="PANTHER" id="PTHR10815:SF5">
    <property type="entry name" value="METHYLATED-DNA--PROTEIN-CYSTEINE METHYLTRANSFERASE"/>
    <property type="match status" value="1"/>
</dbReference>
<comment type="function">
    <text evidence="8">Involved in the cellular defense against the biological effects of O6-methylguanine (O6-MeG) and O4-methylthymine (O4-MeT) in DNA. Repairs the methylated nucleobase in DNA by stoichiometrically transferring the methyl group to a cysteine residue in the enzyme. This is a suicide reaction: the enzyme is irreversibly inactivated.</text>
</comment>
<dbReference type="CDD" id="cd06445">
    <property type="entry name" value="ATase"/>
    <property type="match status" value="1"/>
</dbReference>
<comment type="caution">
    <text evidence="11">The sequence shown here is derived from an EMBL/GenBank/DDBJ whole genome shotgun (WGS) entry which is preliminary data.</text>
</comment>
<evidence type="ECO:0000256" key="5">
    <source>
        <dbReference type="ARBA" id="ARBA00022763"/>
    </source>
</evidence>
<evidence type="ECO:0000256" key="1">
    <source>
        <dbReference type="ARBA" id="ARBA00001286"/>
    </source>
</evidence>
<keyword evidence="6 8" id="KW-0234">DNA repair</keyword>
<dbReference type="InterPro" id="IPR014048">
    <property type="entry name" value="MethylDNA_cys_MeTrfase_DNA-bd"/>
</dbReference>
<dbReference type="SUPFAM" id="SSF46767">
    <property type="entry name" value="Methylated DNA-protein cysteine methyltransferase, C-terminal domain"/>
    <property type="match status" value="1"/>
</dbReference>
<dbReference type="HAMAP" id="MF_00772">
    <property type="entry name" value="OGT"/>
    <property type="match status" value="1"/>
</dbReference>
<accession>A0ABP9NWF4</accession>
<gene>
    <name evidence="11" type="ORF">GCM10023320_59390</name>
</gene>
<reference evidence="12" key="1">
    <citation type="journal article" date="2019" name="Int. J. Syst. Evol. Microbiol.">
        <title>The Global Catalogue of Microorganisms (GCM) 10K type strain sequencing project: providing services to taxonomists for standard genome sequencing and annotation.</title>
        <authorList>
            <consortium name="The Broad Institute Genomics Platform"/>
            <consortium name="The Broad Institute Genome Sequencing Center for Infectious Disease"/>
            <person name="Wu L."/>
            <person name="Ma J."/>
        </authorList>
    </citation>
    <scope>NUCLEOTIDE SEQUENCE [LARGE SCALE GENOMIC DNA]</scope>
    <source>
        <strain evidence="12">JCM 18302</strain>
    </source>
</reference>
<feature type="domain" description="Methylguanine DNA methyltransferase ribonuclease-like" evidence="10">
    <location>
        <begin position="13"/>
        <end position="80"/>
    </location>
</feature>
<proteinExistence type="inferred from homology"/>
<dbReference type="InterPro" id="IPR008332">
    <property type="entry name" value="MethylG_MeTrfase_N"/>
</dbReference>
<dbReference type="Pfam" id="PF02870">
    <property type="entry name" value="Methyltransf_1N"/>
    <property type="match status" value="1"/>
</dbReference>
<evidence type="ECO:0000256" key="8">
    <source>
        <dbReference type="HAMAP-Rule" id="MF_00772"/>
    </source>
</evidence>
<keyword evidence="2 8" id="KW-0963">Cytoplasm</keyword>
<dbReference type="SUPFAM" id="SSF53155">
    <property type="entry name" value="Methylated DNA-protein cysteine methyltransferase domain"/>
    <property type="match status" value="1"/>
</dbReference>
<dbReference type="EMBL" id="BAABJO010000027">
    <property type="protein sequence ID" value="GAA5133363.1"/>
    <property type="molecule type" value="Genomic_DNA"/>
</dbReference>
<comment type="similarity">
    <text evidence="8">Belongs to the MGMT family.</text>
</comment>
<evidence type="ECO:0000256" key="4">
    <source>
        <dbReference type="ARBA" id="ARBA00022679"/>
    </source>
</evidence>
<comment type="catalytic activity">
    <reaction evidence="1 8">
        <text>a 4-O-methyl-thymidine in DNA + L-cysteinyl-[protein] = a thymidine in DNA + S-methyl-L-cysteinyl-[protein]</text>
        <dbReference type="Rhea" id="RHEA:53428"/>
        <dbReference type="Rhea" id="RHEA-COMP:10131"/>
        <dbReference type="Rhea" id="RHEA-COMP:10132"/>
        <dbReference type="Rhea" id="RHEA-COMP:13555"/>
        <dbReference type="Rhea" id="RHEA-COMP:13556"/>
        <dbReference type="ChEBI" id="CHEBI:29950"/>
        <dbReference type="ChEBI" id="CHEBI:82612"/>
        <dbReference type="ChEBI" id="CHEBI:137386"/>
        <dbReference type="ChEBI" id="CHEBI:137387"/>
        <dbReference type="EC" id="2.1.1.63"/>
    </reaction>
</comment>
<dbReference type="Gene3D" id="3.30.160.70">
    <property type="entry name" value="Methylated DNA-protein cysteine methyltransferase domain"/>
    <property type="match status" value="1"/>
</dbReference>
<keyword evidence="4 8" id="KW-0808">Transferase</keyword>
<dbReference type="InterPro" id="IPR036631">
    <property type="entry name" value="MGMT_N_sf"/>
</dbReference>
<evidence type="ECO:0000256" key="2">
    <source>
        <dbReference type="ARBA" id="ARBA00022490"/>
    </source>
</evidence>
<dbReference type="InterPro" id="IPR001497">
    <property type="entry name" value="MethylDNA_cys_MeTrfase_AS"/>
</dbReference>
<dbReference type="Proteomes" id="UP001500804">
    <property type="component" value="Unassembled WGS sequence"/>
</dbReference>
<keyword evidence="12" id="KW-1185">Reference proteome</keyword>
<feature type="active site" description="Nucleophile; methyl group acceptor" evidence="8">
    <location>
        <position position="135"/>
    </location>
</feature>
<feature type="domain" description="Methylated-DNA-[protein]-cysteine S-methyltransferase DNA binding" evidence="9">
    <location>
        <begin position="84"/>
        <end position="163"/>
    </location>
</feature>
<comment type="catalytic activity">
    <reaction evidence="7 8">
        <text>a 6-O-methyl-2'-deoxyguanosine in DNA + L-cysteinyl-[protein] = S-methyl-L-cysteinyl-[protein] + a 2'-deoxyguanosine in DNA</text>
        <dbReference type="Rhea" id="RHEA:24000"/>
        <dbReference type="Rhea" id="RHEA-COMP:10131"/>
        <dbReference type="Rhea" id="RHEA-COMP:10132"/>
        <dbReference type="Rhea" id="RHEA-COMP:11367"/>
        <dbReference type="Rhea" id="RHEA-COMP:11368"/>
        <dbReference type="ChEBI" id="CHEBI:29950"/>
        <dbReference type="ChEBI" id="CHEBI:82612"/>
        <dbReference type="ChEBI" id="CHEBI:85445"/>
        <dbReference type="ChEBI" id="CHEBI:85448"/>
        <dbReference type="EC" id="2.1.1.63"/>
    </reaction>
</comment>
<keyword evidence="5 8" id="KW-0227">DNA damage</keyword>
<organism evidence="11 12">
    <name type="scientific">Pseudonocardia adelaidensis</name>
    <dbReference type="NCBI Taxonomy" id="648754"/>
    <lineage>
        <taxon>Bacteria</taxon>
        <taxon>Bacillati</taxon>
        <taxon>Actinomycetota</taxon>
        <taxon>Actinomycetes</taxon>
        <taxon>Pseudonocardiales</taxon>
        <taxon>Pseudonocardiaceae</taxon>
        <taxon>Pseudonocardia</taxon>
    </lineage>
</organism>
<dbReference type="InterPro" id="IPR036388">
    <property type="entry name" value="WH-like_DNA-bd_sf"/>
</dbReference>
<dbReference type="EC" id="2.1.1.63" evidence="8"/>
<keyword evidence="3 8" id="KW-0489">Methyltransferase</keyword>
<protein>
    <recommendedName>
        <fullName evidence="8">Methylated-DNA--protein-cysteine methyltransferase</fullName>
        <ecNumber evidence="8">2.1.1.63</ecNumber>
    </recommendedName>
    <alternativeName>
        <fullName evidence="8">6-O-methylguanine-DNA methyltransferase</fullName>
        <shortName evidence="8">MGMT</shortName>
    </alternativeName>
    <alternativeName>
        <fullName evidence="8">O-6-methylguanine-DNA-alkyltransferase</fullName>
    </alternativeName>
</protein>
<dbReference type="RefSeq" id="WP_345609430.1">
    <property type="nucleotide sequence ID" value="NZ_BAABJO010000027.1"/>
</dbReference>
<dbReference type="NCBIfam" id="TIGR00589">
    <property type="entry name" value="ogt"/>
    <property type="match status" value="1"/>
</dbReference>
<evidence type="ECO:0000256" key="3">
    <source>
        <dbReference type="ARBA" id="ARBA00022603"/>
    </source>
</evidence>
<evidence type="ECO:0000313" key="11">
    <source>
        <dbReference type="EMBL" id="GAA5133363.1"/>
    </source>
</evidence>
<dbReference type="PANTHER" id="PTHR10815">
    <property type="entry name" value="METHYLATED-DNA--PROTEIN-CYSTEINE METHYLTRANSFERASE"/>
    <property type="match status" value="1"/>
</dbReference>
<evidence type="ECO:0000313" key="12">
    <source>
        <dbReference type="Proteomes" id="UP001500804"/>
    </source>
</evidence>
<evidence type="ECO:0000256" key="6">
    <source>
        <dbReference type="ARBA" id="ARBA00023204"/>
    </source>
</evidence>
<dbReference type="InterPro" id="IPR023546">
    <property type="entry name" value="MGMT"/>
</dbReference>
<dbReference type="Gene3D" id="1.10.10.10">
    <property type="entry name" value="Winged helix-like DNA-binding domain superfamily/Winged helix DNA-binding domain"/>
    <property type="match status" value="1"/>
</dbReference>
<evidence type="ECO:0000256" key="7">
    <source>
        <dbReference type="ARBA" id="ARBA00049348"/>
    </source>
</evidence>